<evidence type="ECO:0000313" key="4">
    <source>
        <dbReference type="EMBL" id="KAJ7367465.1"/>
    </source>
</evidence>
<keyword evidence="1" id="KW-0175">Coiled coil</keyword>
<evidence type="ECO:0000259" key="3">
    <source>
        <dbReference type="PROSITE" id="PS00036"/>
    </source>
</evidence>
<protein>
    <recommendedName>
        <fullName evidence="3">BZIP domain-containing protein</fullName>
    </recommendedName>
</protein>
<dbReference type="EMBL" id="JARIHO010000001">
    <property type="protein sequence ID" value="KAJ7367465.1"/>
    <property type="molecule type" value="Genomic_DNA"/>
</dbReference>
<dbReference type="InterPro" id="IPR004827">
    <property type="entry name" value="bZIP"/>
</dbReference>
<dbReference type="Gene3D" id="1.20.5.170">
    <property type="match status" value="1"/>
</dbReference>
<dbReference type="PROSITE" id="PS00036">
    <property type="entry name" value="BZIP_BASIC"/>
    <property type="match status" value="1"/>
</dbReference>
<feature type="coiled-coil region" evidence="1">
    <location>
        <begin position="32"/>
        <end position="88"/>
    </location>
</feature>
<accession>A0AAD7F689</accession>
<gene>
    <name evidence="4" type="ORF">DFH08DRAFT_760685</name>
</gene>
<evidence type="ECO:0000256" key="2">
    <source>
        <dbReference type="SAM" id="MobiDB-lite"/>
    </source>
</evidence>
<dbReference type="CDD" id="cd14686">
    <property type="entry name" value="bZIP"/>
    <property type="match status" value="1"/>
</dbReference>
<sequence>MSSGSRGESEKPERSRNAKAQARHRAKRKAYIEELEETVTKLQSALGQFNLEHTMSVLPPPLAKIRELEQENARLLKQNDELHRLLADAGRRPPLPFDMSRRPCDEPPEREYKRRKMDNGHGEEMYISRPGSSHDALLARPPPLTVPDAPALPLPHPHGHYHDNVPTHHTSTAAAYPTSLSGPPAPSGLHLPDSSADAYDAVRDREAPAYPVRPVGDPDAQQQHHGHPDAHYTLPPFKFSAAPQQQQQPEHDSWRPYAESERGP</sequence>
<feature type="compositionally biased region" description="Basic and acidic residues" evidence="2">
    <location>
        <begin position="249"/>
        <end position="264"/>
    </location>
</feature>
<feature type="compositionally biased region" description="Pro residues" evidence="2">
    <location>
        <begin position="140"/>
        <end position="156"/>
    </location>
</feature>
<reference evidence="4" key="1">
    <citation type="submission" date="2023-03" db="EMBL/GenBank/DDBJ databases">
        <title>Massive genome expansion in bonnet fungi (Mycena s.s.) driven by repeated elements and novel gene families across ecological guilds.</title>
        <authorList>
            <consortium name="Lawrence Berkeley National Laboratory"/>
            <person name="Harder C.B."/>
            <person name="Miyauchi S."/>
            <person name="Viragh M."/>
            <person name="Kuo A."/>
            <person name="Thoen E."/>
            <person name="Andreopoulos B."/>
            <person name="Lu D."/>
            <person name="Skrede I."/>
            <person name="Drula E."/>
            <person name="Henrissat B."/>
            <person name="Morin E."/>
            <person name="Kohler A."/>
            <person name="Barry K."/>
            <person name="LaButti K."/>
            <person name="Morin E."/>
            <person name="Salamov A."/>
            <person name="Lipzen A."/>
            <person name="Mereny Z."/>
            <person name="Hegedus B."/>
            <person name="Baldrian P."/>
            <person name="Stursova M."/>
            <person name="Weitz H."/>
            <person name="Taylor A."/>
            <person name="Grigoriev I.V."/>
            <person name="Nagy L.G."/>
            <person name="Martin F."/>
            <person name="Kauserud H."/>
        </authorList>
    </citation>
    <scope>NUCLEOTIDE SEQUENCE</scope>
    <source>
        <strain evidence="4">CBHHK002</strain>
    </source>
</reference>
<dbReference type="Proteomes" id="UP001218218">
    <property type="component" value="Unassembled WGS sequence"/>
</dbReference>
<feature type="compositionally biased region" description="Basic and acidic residues" evidence="2">
    <location>
        <begin position="99"/>
        <end position="126"/>
    </location>
</feature>
<feature type="region of interest" description="Disordered" evidence="2">
    <location>
        <begin position="1"/>
        <end position="29"/>
    </location>
</feature>
<dbReference type="AlphaFoldDB" id="A0AAD7F689"/>
<feature type="domain" description="BZIP" evidence="3">
    <location>
        <begin position="14"/>
        <end position="27"/>
    </location>
</feature>
<feature type="compositionally biased region" description="Polar residues" evidence="2">
    <location>
        <begin position="167"/>
        <end position="181"/>
    </location>
</feature>
<feature type="compositionally biased region" description="Basic and acidic residues" evidence="2">
    <location>
        <begin position="7"/>
        <end position="16"/>
    </location>
</feature>
<feature type="region of interest" description="Disordered" evidence="2">
    <location>
        <begin position="88"/>
        <end position="264"/>
    </location>
</feature>
<name>A0AAD7F689_9AGAR</name>
<comment type="caution">
    <text evidence="4">The sequence shown here is derived from an EMBL/GenBank/DDBJ whole genome shotgun (WGS) entry which is preliminary data.</text>
</comment>
<evidence type="ECO:0000256" key="1">
    <source>
        <dbReference type="SAM" id="Coils"/>
    </source>
</evidence>
<evidence type="ECO:0000313" key="5">
    <source>
        <dbReference type="Proteomes" id="UP001218218"/>
    </source>
</evidence>
<dbReference type="GO" id="GO:0003700">
    <property type="term" value="F:DNA-binding transcription factor activity"/>
    <property type="evidence" value="ECO:0007669"/>
    <property type="project" value="InterPro"/>
</dbReference>
<keyword evidence="5" id="KW-1185">Reference proteome</keyword>
<proteinExistence type="predicted"/>
<organism evidence="4 5">
    <name type="scientific">Mycena albidolilacea</name>
    <dbReference type="NCBI Taxonomy" id="1033008"/>
    <lineage>
        <taxon>Eukaryota</taxon>
        <taxon>Fungi</taxon>
        <taxon>Dikarya</taxon>
        <taxon>Basidiomycota</taxon>
        <taxon>Agaricomycotina</taxon>
        <taxon>Agaricomycetes</taxon>
        <taxon>Agaricomycetidae</taxon>
        <taxon>Agaricales</taxon>
        <taxon>Marasmiineae</taxon>
        <taxon>Mycenaceae</taxon>
        <taxon>Mycena</taxon>
    </lineage>
</organism>